<proteinExistence type="predicted"/>
<feature type="domain" description="Thioester reductase (TE)" evidence="1">
    <location>
        <begin position="5"/>
        <end position="242"/>
    </location>
</feature>
<gene>
    <name evidence="2" type="ORF">SAMN05421743_103193</name>
</gene>
<dbReference type="AlphaFoldDB" id="A0A1H3ZCR7"/>
<name>A0A1H3ZCR7_9BACI</name>
<reference evidence="2 3" key="1">
    <citation type="submission" date="2016-10" db="EMBL/GenBank/DDBJ databases">
        <authorList>
            <person name="de Groot N.N."/>
        </authorList>
    </citation>
    <scope>NUCLEOTIDE SEQUENCE [LARGE SCALE GENOMIC DNA]</scope>
    <source>
        <strain evidence="2 3">CCM7597</strain>
    </source>
</reference>
<dbReference type="OrthoDB" id="9807212at2"/>
<dbReference type="PANTHER" id="PTHR11011">
    <property type="entry name" value="MALE STERILITY PROTEIN 2-RELATED"/>
    <property type="match status" value="1"/>
</dbReference>
<dbReference type="PANTHER" id="PTHR11011:SF116">
    <property type="entry name" value="FATTY ACYL-COA REDUCTASE CG5065-RELATED"/>
    <property type="match status" value="1"/>
</dbReference>
<dbReference type="Gene3D" id="3.40.50.720">
    <property type="entry name" value="NAD(P)-binding Rossmann-like Domain"/>
    <property type="match status" value="1"/>
</dbReference>
<dbReference type="InterPro" id="IPR013120">
    <property type="entry name" value="FAR_NAD-bd"/>
</dbReference>
<dbReference type="STRING" id="571932.SAMN05421743_103193"/>
<accession>A0A1H3ZCR7</accession>
<keyword evidence="3" id="KW-1185">Reference proteome</keyword>
<dbReference type="GO" id="GO:0035336">
    <property type="term" value="P:long-chain fatty-acyl-CoA metabolic process"/>
    <property type="evidence" value="ECO:0007669"/>
    <property type="project" value="TreeGrafter"/>
</dbReference>
<dbReference type="InterPro" id="IPR036291">
    <property type="entry name" value="NAD(P)-bd_dom_sf"/>
</dbReference>
<dbReference type="SUPFAM" id="SSF51735">
    <property type="entry name" value="NAD(P)-binding Rossmann-fold domains"/>
    <property type="match status" value="1"/>
</dbReference>
<sequence length="353" mass="40372">MNILLTGSTGFLGGKVMKELIHGTGHHLYILARNRKKAEQLKDSFTTEEQHRLHLITGDITLPSFGMEDELISSLTGKIDCFYHSAALVKFDESLREELFAINYEGTKYALELAKKLRVRKFFYVSTAYTVGKRHTGVEVLYPEDDSYHNPYEESKVKAEHLVFSYGDEMDVSIFRPSIIVGDSKTGEADSEFTLYGFMRALDIFRRRIVRKNESGNNRVYRVVANPIGTSNFVPVDYVAEILALAITKAEPYGIYNITNPNPPTNAEVLDMFQDALGFHRLTTVDDHHNYELSPEEEKLNEMIDTFKVYLASDITFKDDNTKKLINGTDIHHLHMSREMLEMIIHAYFTTES</sequence>
<dbReference type="GO" id="GO:0080019">
    <property type="term" value="F:alcohol-forming very long-chain fatty acyl-CoA reductase activity"/>
    <property type="evidence" value="ECO:0007669"/>
    <property type="project" value="InterPro"/>
</dbReference>
<dbReference type="RefSeq" id="WP_093043083.1">
    <property type="nucleotide sequence ID" value="NZ_FNQR01000003.1"/>
</dbReference>
<evidence type="ECO:0000313" key="3">
    <source>
        <dbReference type="Proteomes" id="UP000198584"/>
    </source>
</evidence>
<organism evidence="2 3">
    <name type="scientific">Thalassobacillus cyri</name>
    <dbReference type="NCBI Taxonomy" id="571932"/>
    <lineage>
        <taxon>Bacteria</taxon>
        <taxon>Bacillati</taxon>
        <taxon>Bacillota</taxon>
        <taxon>Bacilli</taxon>
        <taxon>Bacillales</taxon>
        <taxon>Bacillaceae</taxon>
        <taxon>Thalassobacillus</taxon>
    </lineage>
</organism>
<protein>
    <submittedName>
        <fullName evidence="2">Thioester reductase domain-containing protein</fullName>
    </submittedName>
</protein>
<evidence type="ECO:0000313" key="2">
    <source>
        <dbReference type="EMBL" id="SEA21142.1"/>
    </source>
</evidence>
<evidence type="ECO:0000259" key="1">
    <source>
        <dbReference type="Pfam" id="PF07993"/>
    </source>
</evidence>
<dbReference type="Pfam" id="PF07993">
    <property type="entry name" value="NAD_binding_4"/>
    <property type="match status" value="1"/>
</dbReference>
<dbReference type="EMBL" id="FNQR01000003">
    <property type="protein sequence ID" value="SEA21142.1"/>
    <property type="molecule type" value="Genomic_DNA"/>
</dbReference>
<dbReference type="InterPro" id="IPR026055">
    <property type="entry name" value="FAR"/>
</dbReference>
<dbReference type="Proteomes" id="UP000198584">
    <property type="component" value="Unassembled WGS sequence"/>
</dbReference>